<gene>
    <name evidence="1" type="ORF">IHQ72_33220</name>
</gene>
<dbReference type="RefSeq" id="WP_258120082.1">
    <property type="nucleotide sequence ID" value="NZ_CP062229.1"/>
</dbReference>
<accession>A0ABY5QX82</accession>
<dbReference type="Proteomes" id="UP001058098">
    <property type="component" value="Chromosome"/>
</dbReference>
<protein>
    <submittedName>
        <fullName evidence="1">Uncharacterized protein</fullName>
    </submittedName>
</protein>
<keyword evidence="2" id="KW-1185">Reference proteome</keyword>
<evidence type="ECO:0000313" key="1">
    <source>
        <dbReference type="EMBL" id="UVC15322.1"/>
    </source>
</evidence>
<name>A0ABY5QX82_9HYPH</name>
<proteinExistence type="predicted"/>
<sequence>MTPIPVEEDIVSLSAILLDDGHYDALQTAKRKVDGVTVIDETVTCSSADYRVMIFMFSASACFGNCRTPFR</sequence>
<organism evidence="1 2">
    <name type="scientific">Mesorhizobium onobrychidis</name>
    <dbReference type="NCBI Taxonomy" id="2775404"/>
    <lineage>
        <taxon>Bacteria</taxon>
        <taxon>Pseudomonadati</taxon>
        <taxon>Pseudomonadota</taxon>
        <taxon>Alphaproteobacteria</taxon>
        <taxon>Hyphomicrobiales</taxon>
        <taxon>Phyllobacteriaceae</taxon>
        <taxon>Mesorhizobium</taxon>
    </lineage>
</organism>
<evidence type="ECO:0000313" key="2">
    <source>
        <dbReference type="Proteomes" id="UP001058098"/>
    </source>
</evidence>
<dbReference type="EMBL" id="CP062229">
    <property type="protein sequence ID" value="UVC15322.1"/>
    <property type="molecule type" value="Genomic_DNA"/>
</dbReference>
<reference evidence="1" key="1">
    <citation type="submission" date="2020-09" db="EMBL/GenBank/DDBJ databases">
        <title>Rhizobia associated with sainfoin plants.</title>
        <authorList>
            <person name="Asharfi S."/>
            <person name="Kuzmanovic N."/>
            <person name="Bunk B."/>
            <person name="Sproeer C."/>
            <person name="Becker M."/>
            <person name="Thuenen T."/>
        </authorList>
    </citation>
    <scope>NUCLEOTIDE SEQUENCE</scope>
    <source>
        <strain evidence="1">OM4</strain>
    </source>
</reference>